<dbReference type="SMART" id="SM00571">
    <property type="entry name" value="DDT"/>
    <property type="match status" value="1"/>
</dbReference>
<comment type="subcellular location">
    <subcellularLocation>
        <location evidence="1 3">Nucleus</location>
    </subcellularLocation>
</comment>
<evidence type="ECO:0000256" key="4">
    <source>
        <dbReference type="SAM" id="MobiDB-lite"/>
    </source>
</evidence>
<protein>
    <recommendedName>
        <fullName evidence="9">DDT domain-containing protein</fullName>
    </recommendedName>
</protein>
<dbReference type="AlphaFoldDB" id="A0A7J7C130"/>
<feature type="region of interest" description="Disordered" evidence="4">
    <location>
        <begin position="237"/>
        <end position="256"/>
    </location>
</feature>
<reference evidence="7 8" key="1">
    <citation type="journal article" date="2020" name="Nat. Commun.">
        <title>Genome of Tripterygium wilfordii and identification of cytochrome P450 involved in triptolide biosynthesis.</title>
        <authorList>
            <person name="Tu L."/>
            <person name="Su P."/>
            <person name="Zhang Z."/>
            <person name="Gao L."/>
            <person name="Wang J."/>
            <person name="Hu T."/>
            <person name="Zhou J."/>
            <person name="Zhang Y."/>
            <person name="Zhao Y."/>
            <person name="Liu Y."/>
            <person name="Song Y."/>
            <person name="Tong Y."/>
            <person name="Lu Y."/>
            <person name="Yang J."/>
            <person name="Xu C."/>
            <person name="Jia M."/>
            <person name="Peters R.J."/>
            <person name="Huang L."/>
            <person name="Gao W."/>
        </authorList>
    </citation>
    <scope>NUCLEOTIDE SEQUENCE [LARGE SCALE GENOMIC DNA]</scope>
    <source>
        <strain evidence="8">cv. XIE 37</strain>
        <tissue evidence="7">Leaf</tissue>
    </source>
</reference>
<dbReference type="PROSITE" id="PS51136">
    <property type="entry name" value="WAC"/>
    <property type="match status" value="1"/>
</dbReference>
<organism evidence="7 8">
    <name type="scientific">Tripterygium wilfordii</name>
    <name type="common">Thunder God vine</name>
    <dbReference type="NCBI Taxonomy" id="458696"/>
    <lineage>
        <taxon>Eukaryota</taxon>
        <taxon>Viridiplantae</taxon>
        <taxon>Streptophyta</taxon>
        <taxon>Embryophyta</taxon>
        <taxon>Tracheophyta</taxon>
        <taxon>Spermatophyta</taxon>
        <taxon>Magnoliopsida</taxon>
        <taxon>eudicotyledons</taxon>
        <taxon>Gunneridae</taxon>
        <taxon>Pentapetalae</taxon>
        <taxon>rosids</taxon>
        <taxon>fabids</taxon>
        <taxon>Celastrales</taxon>
        <taxon>Celastraceae</taxon>
        <taxon>Tripterygium</taxon>
    </lineage>
</organism>
<proteinExistence type="predicted"/>
<gene>
    <name evidence="7" type="ORF">HS088_TW22G01331</name>
</gene>
<dbReference type="PROSITE" id="PS50827">
    <property type="entry name" value="DDT"/>
    <property type="match status" value="1"/>
</dbReference>
<feature type="domain" description="DDT" evidence="5">
    <location>
        <begin position="291"/>
        <end position="352"/>
    </location>
</feature>
<sequence>MPLFKRKPFELLELPSDLEPDELVYQIRFTKEIFRDYPAYLNRINLYRQRLWSCKFTGKANLTYEEALVSEKCATEKVQELPKELVAPALRIIQFSMLSLKDLADTIAKKLQDCPFVGAELLGRKDGDLFFCKILKVIEEGCDSVRYEVAWLDRYKKVVENTVVNREDLVCKKLPFSRQVLKSFVRESTYRGAPWVLHDKLARKHGISTNPPVELRSKVFVQDGLIVCHKKRRKTEEDENNSGMIADENEGDKSKDGPIKYPIDDMLVQPGSDDPDFTDRPHPTKDFKVPMDCFGDLLMVWDFCSSFGKLLQLWPFSLEDFENAICHKDSNLVLIMELHSALFRLLIKDGGKYLSDVENKVRKLKVLCPRIFILIVVRSFPINFLSFDLELLGFPLLTWVPLICRNRMFNINALCL</sequence>
<dbReference type="Proteomes" id="UP000593562">
    <property type="component" value="Unassembled WGS sequence"/>
</dbReference>
<evidence type="ECO:0000313" key="8">
    <source>
        <dbReference type="Proteomes" id="UP000593562"/>
    </source>
</evidence>
<dbReference type="InterPro" id="IPR053271">
    <property type="entry name" value="DDT_domain"/>
</dbReference>
<evidence type="ECO:0000259" key="5">
    <source>
        <dbReference type="PROSITE" id="PS50827"/>
    </source>
</evidence>
<dbReference type="EMBL" id="JAAARO010000022">
    <property type="protein sequence ID" value="KAF5727635.1"/>
    <property type="molecule type" value="Genomic_DNA"/>
</dbReference>
<accession>A0A7J7C130</accession>
<evidence type="ECO:0000313" key="7">
    <source>
        <dbReference type="EMBL" id="KAF5727635.1"/>
    </source>
</evidence>
<dbReference type="Pfam" id="PF10537">
    <property type="entry name" value="WAC_Acf1_DNA_bd"/>
    <property type="match status" value="1"/>
</dbReference>
<dbReference type="GO" id="GO:0005634">
    <property type="term" value="C:nucleus"/>
    <property type="evidence" value="ECO:0007669"/>
    <property type="project" value="UniProtKB-SubCell"/>
</dbReference>
<dbReference type="Pfam" id="PF02791">
    <property type="entry name" value="DDT"/>
    <property type="match status" value="1"/>
</dbReference>
<evidence type="ECO:0000259" key="6">
    <source>
        <dbReference type="PROSITE" id="PS51136"/>
    </source>
</evidence>
<dbReference type="PANTHER" id="PTHR15546:SF2">
    <property type="entry name" value="DDT DOMAIN-CONTAINING PROTEIN DDB_G0282237"/>
    <property type="match status" value="1"/>
</dbReference>
<evidence type="ECO:0000256" key="1">
    <source>
        <dbReference type="ARBA" id="ARBA00004123"/>
    </source>
</evidence>
<dbReference type="InParanoid" id="A0A7J7C130"/>
<keyword evidence="2 3" id="KW-0539">Nucleus</keyword>
<evidence type="ECO:0000256" key="2">
    <source>
        <dbReference type="ARBA" id="ARBA00023242"/>
    </source>
</evidence>
<evidence type="ECO:0000256" key="3">
    <source>
        <dbReference type="PROSITE-ProRule" id="PRU00475"/>
    </source>
</evidence>
<keyword evidence="8" id="KW-1185">Reference proteome</keyword>
<feature type="domain" description="WAC" evidence="6">
    <location>
        <begin position="22"/>
        <end position="128"/>
    </location>
</feature>
<name>A0A7J7C130_TRIWF</name>
<comment type="caution">
    <text evidence="7">The sequence shown here is derived from an EMBL/GenBank/DDBJ whole genome shotgun (WGS) entry which is preliminary data.</text>
</comment>
<dbReference type="InterPro" id="IPR013136">
    <property type="entry name" value="WSTF_Acf1_Cbp146"/>
</dbReference>
<dbReference type="PANTHER" id="PTHR15546">
    <property type="entry name" value="BROMODOMAIN ADJACENT TO ZINC FINGER DOMAIN, 2A"/>
    <property type="match status" value="1"/>
</dbReference>
<evidence type="ECO:0008006" key="9">
    <source>
        <dbReference type="Google" id="ProtNLM"/>
    </source>
</evidence>
<dbReference type="InterPro" id="IPR018501">
    <property type="entry name" value="DDT_dom"/>
</dbReference>